<accession>A0A1F5YT13</accession>
<name>A0A1F5YT13_9BACT</name>
<evidence type="ECO:0000313" key="2">
    <source>
        <dbReference type="EMBL" id="OGG03340.1"/>
    </source>
</evidence>
<evidence type="ECO:0000313" key="3">
    <source>
        <dbReference type="Proteomes" id="UP000176665"/>
    </source>
</evidence>
<sequence>MKKIIIPAVIFSLILISSIWILGRFKSKPQQEVIIPTPTQVLPTISEDIKVNLTSQNNNRVVVLNISGIPSDVESVEYELTYLTGAGLPRGVLGKITADGQSEIERNDIVLGTCSSGKCVYDSGVESIDLALKFNSQNGASVYRKTFPL</sequence>
<feature type="transmembrane region" description="Helical" evidence="1">
    <location>
        <begin position="6"/>
        <end position="23"/>
    </location>
</feature>
<evidence type="ECO:0000256" key="1">
    <source>
        <dbReference type="SAM" id="Phobius"/>
    </source>
</evidence>
<dbReference type="Proteomes" id="UP000176665">
    <property type="component" value="Unassembled WGS sequence"/>
</dbReference>
<dbReference type="STRING" id="1798371.A2W14_03685"/>
<keyword evidence="1" id="KW-0812">Transmembrane</keyword>
<dbReference type="AlphaFoldDB" id="A0A1F5YT13"/>
<gene>
    <name evidence="2" type="ORF">A2W14_03685</name>
</gene>
<comment type="caution">
    <text evidence="2">The sequence shown here is derived from an EMBL/GenBank/DDBJ whole genome shotgun (WGS) entry which is preliminary data.</text>
</comment>
<reference evidence="2 3" key="1">
    <citation type="journal article" date="2016" name="Nat. Commun.">
        <title>Thousands of microbial genomes shed light on interconnected biogeochemical processes in an aquifer system.</title>
        <authorList>
            <person name="Anantharaman K."/>
            <person name="Brown C.T."/>
            <person name="Hug L.A."/>
            <person name="Sharon I."/>
            <person name="Castelle C.J."/>
            <person name="Probst A.J."/>
            <person name="Thomas B.C."/>
            <person name="Singh A."/>
            <person name="Wilkins M.J."/>
            <person name="Karaoz U."/>
            <person name="Brodie E.L."/>
            <person name="Williams K.H."/>
            <person name="Hubbard S.S."/>
            <person name="Banfield J.F."/>
        </authorList>
    </citation>
    <scope>NUCLEOTIDE SEQUENCE [LARGE SCALE GENOMIC DNA]</scope>
</reference>
<protein>
    <submittedName>
        <fullName evidence="2">Uncharacterized protein</fullName>
    </submittedName>
</protein>
<keyword evidence="1" id="KW-0472">Membrane</keyword>
<proteinExistence type="predicted"/>
<keyword evidence="1" id="KW-1133">Transmembrane helix</keyword>
<dbReference type="EMBL" id="MFJA01000029">
    <property type="protein sequence ID" value="OGG03340.1"/>
    <property type="molecule type" value="Genomic_DNA"/>
</dbReference>
<organism evidence="2 3">
    <name type="scientific">Candidatus Gottesmanbacteria bacterium RBG_16_37_8</name>
    <dbReference type="NCBI Taxonomy" id="1798371"/>
    <lineage>
        <taxon>Bacteria</taxon>
        <taxon>Candidatus Gottesmaniibacteriota</taxon>
    </lineage>
</organism>